<dbReference type="EMBL" id="JAOTPO010000004">
    <property type="protein sequence ID" value="MDE5413304.1"/>
    <property type="molecule type" value="Genomic_DNA"/>
</dbReference>
<evidence type="ECO:0000313" key="4">
    <source>
        <dbReference type="Proteomes" id="UP001148125"/>
    </source>
</evidence>
<keyword evidence="1 3" id="KW-0378">Hydrolase</keyword>
<dbReference type="Pfam" id="PF00561">
    <property type="entry name" value="Abhydrolase_1"/>
    <property type="match status" value="1"/>
</dbReference>
<dbReference type="InterPro" id="IPR050266">
    <property type="entry name" value="AB_hydrolase_sf"/>
</dbReference>
<dbReference type="InterPro" id="IPR029058">
    <property type="entry name" value="AB_hydrolase_fold"/>
</dbReference>
<protein>
    <submittedName>
        <fullName evidence="3">Alpha/beta hydrolase</fullName>
    </submittedName>
</protein>
<dbReference type="InterPro" id="IPR000073">
    <property type="entry name" value="AB_hydrolase_1"/>
</dbReference>
<name>A0ABT5VCY5_9BACI</name>
<dbReference type="PANTHER" id="PTHR43798">
    <property type="entry name" value="MONOACYLGLYCEROL LIPASE"/>
    <property type="match status" value="1"/>
</dbReference>
<dbReference type="GO" id="GO:0016787">
    <property type="term" value="F:hydrolase activity"/>
    <property type="evidence" value="ECO:0007669"/>
    <property type="project" value="UniProtKB-KW"/>
</dbReference>
<dbReference type="Gene3D" id="3.40.50.1820">
    <property type="entry name" value="alpha/beta hydrolase"/>
    <property type="match status" value="1"/>
</dbReference>
<evidence type="ECO:0000313" key="3">
    <source>
        <dbReference type="EMBL" id="MDE5413304.1"/>
    </source>
</evidence>
<dbReference type="Proteomes" id="UP001148125">
    <property type="component" value="Unassembled WGS sequence"/>
</dbReference>
<accession>A0ABT5VCY5</accession>
<dbReference type="SUPFAM" id="SSF53474">
    <property type="entry name" value="alpha/beta-Hydrolases"/>
    <property type="match status" value="1"/>
</dbReference>
<reference evidence="3" key="1">
    <citation type="submission" date="2024-05" db="EMBL/GenBank/DDBJ databases">
        <title>Alkalihalobacillus sp. strain MEB203 novel alkaliphilic bacterium from Lonar Lake, India.</title>
        <authorList>
            <person name="Joshi A."/>
            <person name="Thite S."/>
            <person name="Mengade P."/>
        </authorList>
    </citation>
    <scope>NUCLEOTIDE SEQUENCE</scope>
    <source>
        <strain evidence="3">MEB 203</strain>
    </source>
</reference>
<dbReference type="PANTHER" id="PTHR43798:SF31">
    <property type="entry name" value="AB HYDROLASE SUPERFAMILY PROTEIN YCLE"/>
    <property type="match status" value="1"/>
</dbReference>
<sequence>MWHKEMIETERGSFEVFTAGEGDPICITHLYSEFDERGNYFADHFIRLFRVYLVNLKNAGNSSRTVNEEELSLVETSKDLEAVRKALKLRKWAFAGHSAGGMLGLSYASFFSTSITKMLIGGTAASKEYIEHKDSIYCSEHPINPRLKELLAIMKSNTSTREQRVIAGREWTEMSLFDPSKFNDYFSTPSSGRVVQSRLDYFSFKELPSYDLREKIKLINIPTQIYCGRFDSQCPLIFSLEIQNLISTSNLVIFEKSNHNPFLEEKEYFAQMVDQFYRT</sequence>
<organism evidence="3 4">
    <name type="scientific">Alkalihalobacterium chitinilyticum</name>
    <dbReference type="NCBI Taxonomy" id="2980103"/>
    <lineage>
        <taxon>Bacteria</taxon>
        <taxon>Bacillati</taxon>
        <taxon>Bacillota</taxon>
        <taxon>Bacilli</taxon>
        <taxon>Bacillales</taxon>
        <taxon>Bacillaceae</taxon>
        <taxon>Alkalihalobacterium</taxon>
    </lineage>
</organism>
<dbReference type="Gene3D" id="6.10.140.700">
    <property type="match status" value="1"/>
</dbReference>
<gene>
    <name evidence="3" type="ORF">N7Z68_07890</name>
</gene>
<feature type="domain" description="AB hydrolase-1" evidence="2">
    <location>
        <begin position="48"/>
        <end position="265"/>
    </location>
</feature>
<keyword evidence="4" id="KW-1185">Reference proteome</keyword>
<dbReference type="RefSeq" id="WP_275117923.1">
    <property type="nucleotide sequence ID" value="NZ_JAOTPO010000004.1"/>
</dbReference>
<evidence type="ECO:0000259" key="2">
    <source>
        <dbReference type="Pfam" id="PF00561"/>
    </source>
</evidence>
<proteinExistence type="predicted"/>
<comment type="caution">
    <text evidence="3">The sequence shown here is derived from an EMBL/GenBank/DDBJ whole genome shotgun (WGS) entry which is preliminary data.</text>
</comment>
<evidence type="ECO:0000256" key="1">
    <source>
        <dbReference type="ARBA" id="ARBA00022801"/>
    </source>
</evidence>